<evidence type="ECO:0000313" key="2">
    <source>
        <dbReference type="Proteomes" id="UP001138751"/>
    </source>
</evidence>
<reference evidence="1" key="1">
    <citation type="submission" date="2020-01" db="EMBL/GenBank/DDBJ databases">
        <authorList>
            <person name="Rat A."/>
        </authorList>
    </citation>
    <scope>NUCLEOTIDE SEQUENCE</scope>
    <source>
        <strain evidence="1">LMG 31231</strain>
    </source>
</reference>
<keyword evidence="2" id="KW-1185">Reference proteome</keyword>
<dbReference type="AlphaFoldDB" id="A0A9X9X2Q8"/>
<protein>
    <submittedName>
        <fullName evidence="1">Uncharacterized protein</fullName>
    </submittedName>
</protein>
<gene>
    <name evidence="1" type="ORF">GXW76_21115</name>
</gene>
<comment type="caution">
    <text evidence="1">The sequence shown here is derived from an EMBL/GenBank/DDBJ whole genome shotgun (WGS) entry which is preliminary data.</text>
</comment>
<proteinExistence type="predicted"/>
<name>A0A9X9X2Q8_9PROT</name>
<dbReference type="Proteomes" id="UP001138751">
    <property type="component" value="Unassembled WGS sequence"/>
</dbReference>
<reference evidence="1" key="2">
    <citation type="journal article" date="2021" name="Syst. Appl. Microbiol.">
        <title>Roseomonas hellenica sp. nov., isolated from roots of wild-growing Alkanna tinctoria.</title>
        <authorList>
            <person name="Rat A."/>
            <person name="Naranjo H.D."/>
            <person name="Lebbe L."/>
            <person name="Cnockaert M."/>
            <person name="Krigas N."/>
            <person name="Grigoriadou K."/>
            <person name="Maloupa E."/>
            <person name="Willems A."/>
        </authorList>
    </citation>
    <scope>NUCLEOTIDE SEQUENCE</scope>
    <source>
        <strain evidence="1">LMG 31231</strain>
    </source>
</reference>
<organism evidence="1 2">
    <name type="scientific">Neoroseomonas soli</name>
    <dbReference type="NCBI Taxonomy" id="1081025"/>
    <lineage>
        <taxon>Bacteria</taxon>
        <taxon>Pseudomonadati</taxon>
        <taxon>Pseudomonadota</taxon>
        <taxon>Alphaproteobacteria</taxon>
        <taxon>Acetobacterales</taxon>
        <taxon>Acetobacteraceae</taxon>
        <taxon>Neoroseomonas</taxon>
    </lineage>
</organism>
<accession>A0A9X9X2Q8</accession>
<sequence length="62" mass="6576">MTHIADRVVADDTLTSAQAPPDRIALARVAVEEILAAAHEAGDWHAVRTLHAVCALLSAARH</sequence>
<dbReference type="RefSeq" id="WP_211864089.1">
    <property type="nucleotide sequence ID" value="NZ_JAAEDM010000083.1"/>
</dbReference>
<dbReference type="EMBL" id="JAAEDM010000083">
    <property type="protein sequence ID" value="MBR0673687.1"/>
    <property type="molecule type" value="Genomic_DNA"/>
</dbReference>
<evidence type="ECO:0000313" key="1">
    <source>
        <dbReference type="EMBL" id="MBR0673687.1"/>
    </source>
</evidence>